<reference evidence="10" key="1">
    <citation type="journal article" date="2015" name="Genome Announc.">
        <title>Draft genome sequence of Talaromyces cellulolyticus strain Y-94, a source of lignocellulosic biomass-degrading enzymes.</title>
        <authorList>
            <person name="Fujii T."/>
            <person name="Koike H."/>
            <person name="Sawayama S."/>
            <person name="Yano S."/>
            <person name="Inoue H."/>
        </authorList>
    </citation>
    <scope>NUCLEOTIDE SEQUENCE [LARGE SCALE GENOMIC DNA]</scope>
    <source>
        <strain evidence="10">Y-94</strain>
    </source>
</reference>
<dbReference type="SUPFAM" id="SSF52058">
    <property type="entry name" value="L domain-like"/>
    <property type="match status" value="2"/>
</dbReference>
<evidence type="ECO:0000256" key="5">
    <source>
        <dbReference type="ARBA" id="ARBA00023180"/>
    </source>
</evidence>
<keyword evidence="3" id="KW-0964">Secreted</keyword>
<dbReference type="GO" id="GO:0009277">
    <property type="term" value="C:fungal-type cell wall"/>
    <property type="evidence" value="ECO:0007669"/>
    <property type="project" value="TreeGrafter"/>
</dbReference>
<feature type="signal peptide" evidence="8">
    <location>
        <begin position="1"/>
        <end position="24"/>
    </location>
</feature>
<evidence type="ECO:0000313" key="9">
    <source>
        <dbReference type="EMBL" id="GAM34743.1"/>
    </source>
</evidence>
<evidence type="ECO:0000256" key="3">
    <source>
        <dbReference type="ARBA" id="ARBA00022525"/>
    </source>
</evidence>
<feature type="region of interest" description="Disordered" evidence="6">
    <location>
        <begin position="423"/>
        <end position="484"/>
    </location>
</feature>
<dbReference type="EMBL" id="DF933811">
    <property type="protein sequence ID" value="GAM34743.1"/>
    <property type="molecule type" value="Genomic_DNA"/>
</dbReference>
<proteinExistence type="predicted"/>
<name>A0A6V8H189_TALPI</name>
<evidence type="ECO:0000256" key="7">
    <source>
        <dbReference type="SAM" id="Phobius"/>
    </source>
</evidence>
<keyword evidence="10" id="KW-1185">Reference proteome</keyword>
<dbReference type="InterPro" id="IPR036941">
    <property type="entry name" value="Rcpt_L-dom_sf"/>
</dbReference>
<protein>
    <submittedName>
        <fullName evidence="9">GPI-anchored cell wall organization protein</fullName>
    </submittedName>
</protein>
<dbReference type="Gene3D" id="3.80.20.20">
    <property type="entry name" value="Receptor L-domain"/>
    <property type="match status" value="1"/>
</dbReference>
<dbReference type="GO" id="GO:0005886">
    <property type="term" value="C:plasma membrane"/>
    <property type="evidence" value="ECO:0007669"/>
    <property type="project" value="TreeGrafter"/>
</dbReference>
<comment type="subcellular location">
    <subcellularLocation>
        <location evidence="1">Secreted</location>
        <location evidence="1">Cell wall</location>
    </subcellularLocation>
</comment>
<feature type="chain" id="PRO_5028285982" evidence="8">
    <location>
        <begin position="25"/>
        <end position="484"/>
    </location>
</feature>
<evidence type="ECO:0000256" key="2">
    <source>
        <dbReference type="ARBA" id="ARBA00022512"/>
    </source>
</evidence>
<keyword evidence="5" id="KW-0325">Glycoprotein</keyword>
<dbReference type="GO" id="GO:0031505">
    <property type="term" value="P:fungal-type cell wall organization"/>
    <property type="evidence" value="ECO:0007669"/>
    <property type="project" value="TreeGrafter"/>
</dbReference>
<dbReference type="GO" id="GO:0009986">
    <property type="term" value="C:cell surface"/>
    <property type="evidence" value="ECO:0007669"/>
    <property type="project" value="TreeGrafter"/>
</dbReference>
<feature type="compositionally biased region" description="Basic and acidic residues" evidence="6">
    <location>
        <begin position="453"/>
        <end position="464"/>
    </location>
</feature>
<dbReference type="InterPro" id="IPR051648">
    <property type="entry name" value="CWI-Assembly_Regulator"/>
</dbReference>
<keyword evidence="7" id="KW-0812">Transmembrane</keyword>
<dbReference type="AlphaFoldDB" id="A0A6V8H189"/>
<organism evidence="9 10">
    <name type="scientific">Talaromyces pinophilus</name>
    <name type="common">Penicillium pinophilum</name>
    <dbReference type="NCBI Taxonomy" id="128442"/>
    <lineage>
        <taxon>Eukaryota</taxon>
        <taxon>Fungi</taxon>
        <taxon>Dikarya</taxon>
        <taxon>Ascomycota</taxon>
        <taxon>Pezizomycotina</taxon>
        <taxon>Eurotiomycetes</taxon>
        <taxon>Eurotiomycetidae</taxon>
        <taxon>Eurotiales</taxon>
        <taxon>Trichocomaceae</taxon>
        <taxon>Talaromyces</taxon>
        <taxon>Talaromyces sect. Talaromyces</taxon>
    </lineage>
</organism>
<feature type="region of interest" description="Disordered" evidence="6">
    <location>
        <begin position="355"/>
        <end position="385"/>
    </location>
</feature>
<comment type="caution">
    <text evidence="9">The sequence shown here is derived from an EMBL/GenBank/DDBJ whole genome shotgun (WGS) entry which is preliminary data.</text>
</comment>
<gene>
    <name evidence="9" type="ORF">TCE0_015r02515</name>
</gene>
<evidence type="ECO:0000313" key="10">
    <source>
        <dbReference type="Proteomes" id="UP000053095"/>
    </source>
</evidence>
<evidence type="ECO:0000256" key="8">
    <source>
        <dbReference type="SAM" id="SignalP"/>
    </source>
</evidence>
<feature type="transmembrane region" description="Helical" evidence="7">
    <location>
        <begin position="393"/>
        <end position="413"/>
    </location>
</feature>
<keyword evidence="7" id="KW-0472">Membrane</keyword>
<evidence type="ECO:0000256" key="1">
    <source>
        <dbReference type="ARBA" id="ARBA00004191"/>
    </source>
</evidence>
<keyword evidence="7" id="KW-1133">Transmembrane helix</keyword>
<sequence>MAVRTNYLTVLAVLGLIPIVQVQGANCSSTVVISSQSDANDISSCNTIDGDVQIAENYANSLALTGITHITGSLVVNGTTNITSFTAPDLIIIEKNLELISCILLTDLNMTELTLVGDMNLEALPNLQRLYFDSGVRAAGGISITNTGLVKLDGLEITSASNGINITANTALTDISFNSLTNTSSLFIQANSNKLAVNLPNLVAVQNLTVTNTTSLSIPSLYHLTGQLQISSSRINNFSTGPLQAGTDIVFMDNALLSNISMPDLTSLSGDLIITGNSALKEINGFASLANVQGIIDVTGNYTEFTLPALQDVKGGFTATSQSDFDGCDIFNELRENNSIQGSYICSTPGGSATSSGSISTAGSTSISSIPPEITSTQPSGGGTPSLSTGAKAAIGVCIPVVIIVILALLFFWRRRRRRANEELPRSNDGQVHGEFTFKPELEGSPVTTRPSQKPELDARDNEVGRSSTLVPIELHNTPETSIH</sequence>
<keyword evidence="4 8" id="KW-0732">Signal</keyword>
<dbReference type="PANTHER" id="PTHR31018">
    <property type="entry name" value="SPORULATION-SPECIFIC PROTEIN-RELATED"/>
    <property type="match status" value="1"/>
</dbReference>
<accession>A0A6V8H189</accession>
<keyword evidence="2" id="KW-0134">Cell wall</keyword>
<evidence type="ECO:0000256" key="6">
    <source>
        <dbReference type="SAM" id="MobiDB-lite"/>
    </source>
</evidence>
<dbReference type="PANTHER" id="PTHR31018:SF3">
    <property type="entry name" value="RECEPTOR PROTEIN-TYROSINE KINASE"/>
    <property type="match status" value="1"/>
</dbReference>
<dbReference type="Proteomes" id="UP000053095">
    <property type="component" value="Unassembled WGS sequence"/>
</dbReference>
<evidence type="ECO:0000256" key="4">
    <source>
        <dbReference type="ARBA" id="ARBA00022729"/>
    </source>
</evidence>